<feature type="compositionally biased region" description="Basic and acidic residues" evidence="1">
    <location>
        <begin position="19"/>
        <end position="30"/>
    </location>
</feature>
<gene>
    <name evidence="2" type="ORF">CON71_28755</name>
</gene>
<evidence type="ECO:0000313" key="3">
    <source>
        <dbReference type="Proteomes" id="UP000220702"/>
    </source>
</evidence>
<reference evidence="2 3" key="1">
    <citation type="submission" date="2017-09" db="EMBL/GenBank/DDBJ databases">
        <title>Large-scale bioinformatics analysis of Bacillus genomes uncovers conserved roles of natural products in bacterial physiology.</title>
        <authorList>
            <consortium name="Agbiome Team Llc"/>
            <person name="Bleich R.M."/>
            <person name="Grubbs K.J."/>
            <person name="Santa Maria K.C."/>
            <person name="Allen S.E."/>
            <person name="Farag S."/>
            <person name="Shank E.A."/>
            <person name="Bowers A."/>
        </authorList>
    </citation>
    <scope>NUCLEOTIDE SEQUENCE [LARGE SCALE GENOMIC DNA]</scope>
    <source>
        <strain evidence="2 3">AFS089089</strain>
    </source>
</reference>
<evidence type="ECO:0000256" key="1">
    <source>
        <dbReference type="SAM" id="MobiDB-lite"/>
    </source>
</evidence>
<feature type="region of interest" description="Disordered" evidence="1">
    <location>
        <begin position="17"/>
        <end position="37"/>
    </location>
</feature>
<organism evidence="2 3">
    <name type="scientific">Bacillus thuringiensis</name>
    <dbReference type="NCBI Taxonomy" id="1428"/>
    <lineage>
        <taxon>Bacteria</taxon>
        <taxon>Bacillati</taxon>
        <taxon>Bacillota</taxon>
        <taxon>Bacilli</taxon>
        <taxon>Bacillales</taxon>
        <taxon>Bacillaceae</taxon>
        <taxon>Bacillus</taxon>
        <taxon>Bacillus cereus group</taxon>
    </lineage>
</organism>
<comment type="caution">
    <text evidence="2">The sequence shown here is derived from an EMBL/GenBank/DDBJ whole genome shotgun (WGS) entry which is preliminary data.</text>
</comment>
<dbReference type="EMBL" id="NVNL01000060">
    <property type="protein sequence ID" value="PEA86639.1"/>
    <property type="molecule type" value="Genomic_DNA"/>
</dbReference>
<evidence type="ECO:0000313" key="2">
    <source>
        <dbReference type="EMBL" id="PEA86639.1"/>
    </source>
</evidence>
<accession>A0A9X6TI36</accession>
<dbReference type="AlphaFoldDB" id="A0A9X6TI36"/>
<proteinExistence type="predicted"/>
<name>A0A9X6TI36_BACTU</name>
<sequence>MTIGMCLDYIHEYTSMKNPDGKQDDSRKANQSDFDAF</sequence>
<protein>
    <submittedName>
        <fullName evidence="2">Uncharacterized protein</fullName>
    </submittedName>
</protein>
<dbReference type="Proteomes" id="UP000220702">
    <property type="component" value="Unassembled WGS sequence"/>
</dbReference>